<dbReference type="SUPFAM" id="SSF55729">
    <property type="entry name" value="Acyl-CoA N-acyltransferases (Nat)"/>
    <property type="match status" value="1"/>
</dbReference>
<protein>
    <submittedName>
        <fullName evidence="3">GNAT family N-acetyltransferase</fullName>
        <ecNumber evidence="3">2.3.-.-</ecNumber>
    </submittedName>
</protein>
<dbReference type="PANTHER" id="PTHR13947:SF37">
    <property type="entry name" value="LD18367P"/>
    <property type="match status" value="1"/>
</dbReference>
<name>A0ABV6LKW9_9BACI</name>
<organism evidence="3 4">
    <name type="scientific">Pontibacillus salicampi</name>
    <dbReference type="NCBI Taxonomy" id="1449801"/>
    <lineage>
        <taxon>Bacteria</taxon>
        <taxon>Bacillati</taxon>
        <taxon>Bacillota</taxon>
        <taxon>Bacilli</taxon>
        <taxon>Bacillales</taxon>
        <taxon>Bacillaceae</taxon>
        <taxon>Pontibacillus</taxon>
    </lineage>
</organism>
<keyword evidence="1 3" id="KW-0808">Transferase</keyword>
<comment type="caution">
    <text evidence="3">The sequence shown here is derived from an EMBL/GenBank/DDBJ whole genome shotgun (WGS) entry which is preliminary data.</text>
</comment>
<dbReference type="EC" id="2.3.-.-" evidence="3"/>
<proteinExistence type="predicted"/>
<dbReference type="CDD" id="cd04301">
    <property type="entry name" value="NAT_SF"/>
    <property type="match status" value="1"/>
</dbReference>
<dbReference type="InterPro" id="IPR016181">
    <property type="entry name" value="Acyl_CoA_acyltransferase"/>
</dbReference>
<evidence type="ECO:0000313" key="3">
    <source>
        <dbReference type="EMBL" id="MFC0523021.1"/>
    </source>
</evidence>
<gene>
    <name evidence="3" type="ORF">ACFFGV_05360</name>
</gene>
<dbReference type="PROSITE" id="PS51186">
    <property type="entry name" value="GNAT"/>
    <property type="match status" value="1"/>
</dbReference>
<keyword evidence="4" id="KW-1185">Reference proteome</keyword>
<evidence type="ECO:0000259" key="2">
    <source>
        <dbReference type="PROSITE" id="PS51186"/>
    </source>
</evidence>
<dbReference type="Gene3D" id="3.40.630.30">
    <property type="match status" value="1"/>
</dbReference>
<dbReference type="EMBL" id="JBHLTP010000003">
    <property type="protein sequence ID" value="MFC0523021.1"/>
    <property type="molecule type" value="Genomic_DNA"/>
</dbReference>
<evidence type="ECO:0000313" key="4">
    <source>
        <dbReference type="Proteomes" id="UP001589836"/>
    </source>
</evidence>
<accession>A0ABV6LKW9</accession>
<dbReference type="InterPro" id="IPR000182">
    <property type="entry name" value="GNAT_dom"/>
</dbReference>
<dbReference type="Proteomes" id="UP001589836">
    <property type="component" value="Unassembled WGS sequence"/>
</dbReference>
<feature type="domain" description="N-acetyltransferase" evidence="2">
    <location>
        <begin position="1"/>
        <end position="119"/>
    </location>
</feature>
<reference evidence="3 4" key="1">
    <citation type="submission" date="2024-09" db="EMBL/GenBank/DDBJ databases">
        <authorList>
            <person name="Sun Q."/>
            <person name="Mori K."/>
        </authorList>
    </citation>
    <scope>NUCLEOTIDE SEQUENCE [LARGE SCALE GENOMIC DNA]</scope>
    <source>
        <strain evidence="3 4">NCAIM B.02529</strain>
    </source>
</reference>
<dbReference type="GO" id="GO:0016746">
    <property type="term" value="F:acyltransferase activity"/>
    <property type="evidence" value="ECO:0007669"/>
    <property type="project" value="UniProtKB-KW"/>
</dbReference>
<sequence>MEADPSEKAIMHYLQKGVGYVAKEGEDVVGVYVLLPTRPYTIELVNIAVASFYRGKGIGKKLVSHAISISREEGYHTMEVGTGNSSAEPLMLYQKCGFRIKGVDIDYFPKHYEEKIVENGIECRDMIRLSRELK</sequence>
<dbReference type="PANTHER" id="PTHR13947">
    <property type="entry name" value="GNAT FAMILY N-ACETYLTRANSFERASE"/>
    <property type="match status" value="1"/>
</dbReference>
<dbReference type="Pfam" id="PF00583">
    <property type="entry name" value="Acetyltransf_1"/>
    <property type="match status" value="1"/>
</dbReference>
<dbReference type="RefSeq" id="WP_377345868.1">
    <property type="nucleotide sequence ID" value="NZ_JBHLTP010000003.1"/>
</dbReference>
<evidence type="ECO:0000256" key="1">
    <source>
        <dbReference type="ARBA" id="ARBA00022679"/>
    </source>
</evidence>
<dbReference type="InterPro" id="IPR050769">
    <property type="entry name" value="NAT_camello-type"/>
</dbReference>
<keyword evidence="3" id="KW-0012">Acyltransferase</keyword>